<dbReference type="OrthoDB" id="276065at2759"/>
<evidence type="ECO:0000313" key="4">
    <source>
        <dbReference type="RefSeq" id="XP_034253161.1"/>
    </source>
</evidence>
<dbReference type="KEGG" id="tpal:117652395"/>
<comment type="similarity">
    <text evidence="1">Belongs to the CFAP298 family.</text>
</comment>
<dbReference type="Pfam" id="PF11069">
    <property type="entry name" value="CFAP298"/>
    <property type="match status" value="1"/>
</dbReference>
<proteinExistence type="inferred from homology"/>
<dbReference type="GeneID" id="117652395"/>
<name>A0A6P9A6K5_THRPL</name>
<keyword evidence="2" id="KW-1185">Reference proteome</keyword>
<sequence>MVQLHVKRGDESQFLIEVPADTPVNDVITEVTIIYNGRLKAGRICMEMEELADHGPMLPPNIMGLTDEQVSELKLSDEWADKCVPSGGWTFNKDEIGRRNGRQPNEKMQEVLRKTIEEAKAIISKKQAQAGVPVTRNMVKEALDMLRGAVTIVYPMGLPPHDVIREEFENTEDLSGTQASLEVIEPSMACLWFCGKEMLRTKKLSDYFGRNDKTRGVVKLQKIGQGAPGREPVMTEAQQKEWMLHAYRKQEEIKVGQESSSSSNHVEAGNVSSVDSGFCKVEPNNVAPSLPLDEDRNEADSSDFVHRMLSSSSVSDGSTMRSIDSSSALSNITSFINESQYSIFNIHK</sequence>
<evidence type="ECO:0000313" key="3">
    <source>
        <dbReference type="RefSeq" id="XP_034253160.1"/>
    </source>
</evidence>
<dbReference type="PANTHER" id="PTHR13238:SF0">
    <property type="entry name" value="CILIA- AND FLAGELLA-ASSOCIATED PROTEIN 298"/>
    <property type="match status" value="1"/>
</dbReference>
<dbReference type="GO" id="GO:0003352">
    <property type="term" value="P:regulation of cilium movement"/>
    <property type="evidence" value="ECO:0007669"/>
    <property type="project" value="InterPro"/>
</dbReference>
<dbReference type="RefSeq" id="XP_034253162.1">
    <property type="nucleotide sequence ID" value="XM_034397271.1"/>
</dbReference>
<accession>A0A6P9A6K5</accession>
<keyword evidence="3 4" id="KW-0966">Cell projection</keyword>
<protein>
    <submittedName>
        <fullName evidence="3 4">Cilia- and flagella-associated protein 298</fullName>
    </submittedName>
</protein>
<dbReference type="RefSeq" id="XP_034253161.1">
    <property type="nucleotide sequence ID" value="XM_034397270.1"/>
</dbReference>
<dbReference type="RefSeq" id="XP_034253160.1">
    <property type="nucleotide sequence ID" value="XM_034397269.1"/>
</dbReference>
<keyword evidence="3 4" id="KW-0282">Flagellum</keyword>
<dbReference type="Proteomes" id="UP000515158">
    <property type="component" value="Unplaced"/>
</dbReference>
<evidence type="ECO:0000313" key="5">
    <source>
        <dbReference type="RefSeq" id="XP_034253162.1"/>
    </source>
</evidence>
<organism evidence="3">
    <name type="scientific">Thrips palmi</name>
    <name type="common">Melon thrips</name>
    <dbReference type="NCBI Taxonomy" id="161013"/>
    <lineage>
        <taxon>Eukaryota</taxon>
        <taxon>Metazoa</taxon>
        <taxon>Ecdysozoa</taxon>
        <taxon>Arthropoda</taxon>
        <taxon>Hexapoda</taxon>
        <taxon>Insecta</taxon>
        <taxon>Pterygota</taxon>
        <taxon>Neoptera</taxon>
        <taxon>Paraneoptera</taxon>
        <taxon>Thysanoptera</taxon>
        <taxon>Terebrantia</taxon>
        <taxon>Thripoidea</taxon>
        <taxon>Thripidae</taxon>
        <taxon>Thrips</taxon>
    </lineage>
</organism>
<gene>
    <name evidence="3 4 5" type="primary">LOC117652395</name>
</gene>
<evidence type="ECO:0000313" key="2">
    <source>
        <dbReference type="Proteomes" id="UP000515158"/>
    </source>
</evidence>
<dbReference type="PANTHER" id="PTHR13238">
    <property type="entry name" value="PROTEIN C21ORF59"/>
    <property type="match status" value="1"/>
</dbReference>
<reference evidence="3 4" key="1">
    <citation type="submission" date="2025-04" db="UniProtKB">
        <authorList>
            <consortium name="RefSeq"/>
        </authorList>
    </citation>
    <scope>IDENTIFICATION</scope>
    <source>
        <tissue evidence="3 4">Total insect</tissue>
    </source>
</reference>
<keyword evidence="3 4" id="KW-0969">Cilium</keyword>
<dbReference type="InterPro" id="IPR021298">
    <property type="entry name" value="CFAP298"/>
</dbReference>
<evidence type="ECO:0000256" key="1">
    <source>
        <dbReference type="ARBA" id="ARBA00009619"/>
    </source>
</evidence>
<dbReference type="AlphaFoldDB" id="A0A6P9A6K5"/>